<accession>A0A5A7MRJ9</accession>
<evidence type="ECO:0000313" key="1">
    <source>
        <dbReference type="EMBL" id="GEQ97598.1"/>
    </source>
</evidence>
<evidence type="ECO:0000313" key="2">
    <source>
        <dbReference type="Proteomes" id="UP000322084"/>
    </source>
</evidence>
<dbReference type="EMBL" id="BKCL01000003">
    <property type="protein sequence ID" value="GEQ97598.1"/>
    <property type="molecule type" value="Genomic_DNA"/>
</dbReference>
<reference evidence="1 2" key="1">
    <citation type="submission" date="2019-09" db="EMBL/GenBank/DDBJ databases">
        <title>NBRP : Genome information of microbial organism related human and environment.</title>
        <authorList>
            <person name="Hattori M."/>
            <person name="Oshima K."/>
            <person name="Inaba H."/>
            <person name="Suda W."/>
            <person name="Sakamoto M."/>
            <person name="Iino T."/>
            <person name="Kitahara M."/>
            <person name="Oshida Y."/>
            <person name="Iida T."/>
            <person name="Kudo T."/>
            <person name="Itoh T."/>
            <person name="Ohkuma M."/>
        </authorList>
    </citation>
    <scope>NUCLEOTIDE SEQUENCE [LARGE SCALE GENOMIC DNA]</scope>
    <source>
        <strain evidence="1 2">Hi-2</strain>
    </source>
</reference>
<dbReference type="Proteomes" id="UP000322084">
    <property type="component" value="Unassembled WGS sequence"/>
</dbReference>
<name>A0A5A7MRJ9_9PROT</name>
<dbReference type="AlphaFoldDB" id="A0A5A7MRJ9"/>
<gene>
    <name evidence="1" type="ORF">JCM17844_12350</name>
</gene>
<proteinExistence type="predicted"/>
<organism evidence="1 2">
    <name type="scientific">Iodidimonas gelatinilytica</name>
    <dbReference type="NCBI Taxonomy" id="1236966"/>
    <lineage>
        <taxon>Bacteria</taxon>
        <taxon>Pseudomonadati</taxon>
        <taxon>Pseudomonadota</taxon>
        <taxon>Alphaproteobacteria</taxon>
        <taxon>Iodidimonadales</taxon>
        <taxon>Iodidimonadaceae</taxon>
        <taxon>Iodidimonas</taxon>
    </lineage>
</organism>
<sequence length="187" mass="21042">MPCQFWKWGVCSDFYSFLWNCFHNSHISSQNALQNAKLWPYEILRPLCNSLPMFIMCRIFLLSLLLWALSTVSAGAEDKKAADDAPIYIQFAPISVPLMQGGYVQGSFHIRLELAVTSEKNKEAVDRMVPRLESAYLMSLVDLSRYVIRADEPADLASIGAVLQQSTNDILGPEKARVLISEAAVRR</sequence>
<comment type="caution">
    <text evidence="1">The sequence shown here is derived from an EMBL/GenBank/DDBJ whole genome shotgun (WGS) entry which is preliminary data.</text>
</comment>
<protein>
    <submittedName>
        <fullName evidence="1">Uncharacterized protein</fullName>
    </submittedName>
</protein>